<keyword evidence="3" id="KW-1185">Reference proteome</keyword>
<dbReference type="GeneID" id="25772745"/>
<accession>W1QGG4</accession>
<gene>
    <name evidence="2" type="ORF">HPODL_03305</name>
</gene>
<dbReference type="Gene3D" id="1.20.58.80">
    <property type="entry name" value="Phosphotransferase system, lactose/cellobiose-type IIA subunit"/>
    <property type="match status" value="1"/>
</dbReference>
<dbReference type="HOGENOM" id="CLU_089706_0_0_1"/>
<evidence type="ECO:0000313" key="2">
    <source>
        <dbReference type="EMBL" id="ESW99415.1"/>
    </source>
</evidence>
<dbReference type="EMBL" id="AEOI02000007">
    <property type="protein sequence ID" value="ESW99415.1"/>
    <property type="molecule type" value="Genomic_DNA"/>
</dbReference>
<keyword evidence="1" id="KW-0175">Coiled coil</keyword>
<reference evidence="2 3" key="1">
    <citation type="journal article" date="2013" name="BMC Genomics">
        <title>Genome sequence and analysis of methylotrophic yeast Hansenula polymorpha DL1.</title>
        <authorList>
            <person name="Ravin N.V."/>
            <person name="Eldarov M.A."/>
            <person name="Kadnikov V.V."/>
            <person name="Beletsky A.V."/>
            <person name="Schneider J."/>
            <person name="Mardanova E.S."/>
            <person name="Smekalova E.M."/>
            <person name="Zvereva M.I."/>
            <person name="Dontsova O.A."/>
            <person name="Mardanov A.V."/>
            <person name="Skryabin K.G."/>
        </authorList>
    </citation>
    <scope>NUCLEOTIDE SEQUENCE [LARGE SCALE GENOMIC DNA]</scope>
    <source>
        <strain evidence="3">ATCC 26012 / BCRC 20466 / JCM 22074 / NRRL Y-7560 / DL-1</strain>
    </source>
</reference>
<comment type="caution">
    <text evidence="2">The sequence shown here is derived from an EMBL/GenBank/DDBJ whole genome shotgun (WGS) entry which is preliminary data.</text>
</comment>
<dbReference type="Proteomes" id="UP000008673">
    <property type="component" value="Unassembled WGS sequence"/>
</dbReference>
<organism evidence="2 3">
    <name type="scientific">Ogataea parapolymorpha (strain ATCC 26012 / BCRC 20466 / JCM 22074 / NRRL Y-7560 / DL-1)</name>
    <name type="common">Yeast</name>
    <name type="synonym">Hansenula polymorpha</name>
    <dbReference type="NCBI Taxonomy" id="871575"/>
    <lineage>
        <taxon>Eukaryota</taxon>
        <taxon>Fungi</taxon>
        <taxon>Dikarya</taxon>
        <taxon>Ascomycota</taxon>
        <taxon>Saccharomycotina</taxon>
        <taxon>Pichiomycetes</taxon>
        <taxon>Pichiales</taxon>
        <taxon>Pichiaceae</taxon>
        <taxon>Ogataea</taxon>
    </lineage>
</organism>
<evidence type="ECO:0000256" key="1">
    <source>
        <dbReference type="SAM" id="Coils"/>
    </source>
</evidence>
<dbReference type="OMA" id="LMANHEF"/>
<protein>
    <submittedName>
        <fullName evidence="2">Uncharacterized protein</fullName>
    </submittedName>
</protein>
<evidence type="ECO:0000313" key="3">
    <source>
        <dbReference type="Proteomes" id="UP000008673"/>
    </source>
</evidence>
<dbReference type="RefSeq" id="XP_013935087.1">
    <property type="nucleotide sequence ID" value="XM_014079612.1"/>
</dbReference>
<dbReference type="OrthoDB" id="4034212at2759"/>
<sequence>MHGLSEVYESEHNAERAMMKGDYSRSISCHESSIALLQDIIDRIAEESLINHFNTLNSLTTLKSQIIKRIDQLKLVQKSKEYKQQRDKTPVQEKELCEEPNNQMLIEHIKLLMVKNLNFDLSSNKVKFIEQDKINKLEHDLQLINFKEKSSKQQGIEELKAKNSVLTELNLVYYSELMANHEFIGDLLVLLKNGPPQQSGDQYEQLKSVIDQLQQKIATQERDRIVLENQIIKLKERWNNLVESARKRKELELQQREA</sequence>
<name>W1QGG4_OGAPD</name>
<proteinExistence type="predicted"/>
<dbReference type="KEGG" id="opa:HPODL_03305"/>
<feature type="coiled-coil region" evidence="1">
    <location>
        <begin position="203"/>
        <end position="237"/>
    </location>
</feature>
<dbReference type="AlphaFoldDB" id="W1QGG4"/>